<dbReference type="NCBIfam" id="TIGR02160">
    <property type="entry name" value="PA_CoA_Oxy5"/>
    <property type="match status" value="1"/>
</dbReference>
<evidence type="ECO:0000256" key="3">
    <source>
        <dbReference type="ARBA" id="ARBA00022714"/>
    </source>
</evidence>
<dbReference type="PROSITE" id="PS51384">
    <property type="entry name" value="FAD_FR"/>
    <property type="match status" value="1"/>
</dbReference>
<dbReference type="InterPro" id="IPR008333">
    <property type="entry name" value="Cbr1-like_FAD-bd_dom"/>
</dbReference>
<evidence type="ECO:0000256" key="9">
    <source>
        <dbReference type="ARBA" id="ARBA00034078"/>
    </source>
</evidence>
<keyword evidence="5" id="KW-0274">FAD</keyword>
<dbReference type="PROSITE" id="PS00197">
    <property type="entry name" value="2FE2S_FER_1"/>
    <property type="match status" value="1"/>
</dbReference>
<dbReference type="PRINTS" id="PR00406">
    <property type="entry name" value="CYTB5RDTASE"/>
</dbReference>
<dbReference type="SUPFAM" id="SSF54292">
    <property type="entry name" value="2Fe-2S ferredoxin-like"/>
    <property type="match status" value="1"/>
</dbReference>
<dbReference type="PATRIC" id="fig|104102.7.peg.1917"/>
<dbReference type="InterPro" id="IPR011884">
    <property type="entry name" value="PaaE"/>
</dbReference>
<evidence type="ECO:0000313" key="13">
    <source>
        <dbReference type="Proteomes" id="UP000029448"/>
    </source>
</evidence>
<dbReference type="PANTHER" id="PTHR47354:SF8">
    <property type="entry name" value="1,2-PHENYLACETYL-COA EPOXIDASE, SUBUNIT E"/>
    <property type="match status" value="1"/>
</dbReference>
<dbReference type="CDD" id="cd00207">
    <property type="entry name" value="fer2"/>
    <property type="match status" value="1"/>
</dbReference>
<dbReference type="Gene3D" id="2.40.30.10">
    <property type="entry name" value="Translation factors"/>
    <property type="match status" value="1"/>
</dbReference>
<keyword evidence="8" id="KW-0411">Iron-sulfur</keyword>
<dbReference type="STRING" id="104102.AtDm6_1939"/>
<dbReference type="Gene3D" id="3.40.50.80">
    <property type="entry name" value="Nucleotide-binding domain of ferredoxin-NADP reductase (FNR) module"/>
    <property type="match status" value="1"/>
</dbReference>
<evidence type="ECO:0000259" key="11">
    <source>
        <dbReference type="PROSITE" id="PS51384"/>
    </source>
</evidence>
<keyword evidence="2" id="KW-0285">Flavoprotein</keyword>
<dbReference type="InterPro" id="IPR017938">
    <property type="entry name" value="Riboflavin_synthase-like_b-brl"/>
</dbReference>
<dbReference type="InterPro" id="IPR001433">
    <property type="entry name" value="OxRdtase_FAD/NAD-bd"/>
</dbReference>
<keyword evidence="13" id="KW-1185">Reference proteome</keyword>
<dbReference type="Pfam" id="PF00111">
    <property type="entry name" value="Fer2"/>
    <property type="match status" value="1"/>
</dbReference>
<dbReference type="Gene3D" id="3.10.20.30">
    <property type="match status" value="1"/>
</dbReference>
<dbReference type="InterPro" id="IPR006058">
    <property type="entry name" value="2Fe2S_fd_BS"/>
</dbReference>
<comment type="cofactor">
    <cofactor evidence="1">
        <name>FAD</name>
        <dbReference type="ChEBI" id="CHEBI:57692"/>
    </cofactor>
</comment>
<evidence type="ECO:0000256" key="2">
    <source>
        <dbReference type="ARBA" id="ARBA00022630"/>
    </source>
</evidence>
<dbReference type="SUPFAM" id="SSF63380">
    <property type="entry name" value="Riboflavin synthase domain-like"/>
    <property type="match status" value="1"/>
</dbReference>
<dbReference type="Pfam" id="PF00175">
    <property type="entry name" value="NAD_binding_1"/>
    <property type="match status" value="1"/>
</dbReference>
<dbReference type="SUPFAM" id="SSF52343">
    <property type="entry name" value="Ferredoxin reductase-like, C-terminal NADP-linked domain"/>
    <property type="match status" value="1"/>
</dbReference>
<dbReference type="CDD" id="cd06214">
    <property type="entry name" value="PA_degradation_oxidoreductase_like"/>
    <property type="match status" value="1"/>
</dbReference>
<protein>
    <submittedName>
        <fullName evidence="12">Phenylacetate-CoA oxygenase/reductase, PaaK subunit</fullName>
    </submittedName>
</protein>
<keyword evidence="4" id="KW-0479">Metal-binding</keyword>
<comment type="caution">
    <text evidence="12">The sequence shown here is derived from an EMBL/GenBank/DDBJ whole genome shotgun (WGS) entry which is preliminary data.</text>
</comment>
<feature type="domain" description="FAD-binding FR-type" evidence="11">
    <location>
        <begin position="18"/>
        <end position="122"/>
    </location>
</feature>
<evidence type="ECO:0000313" key="12">
    <source>
        <dbReference type="EMBL" id="KGB23070.1"/>
    </source>
</evidence>
<dbReference type="InterPro" id="IPR017927">
    <property type="entry name" value="FAD-bd_FR_type"/>
</dbReference>
<feature type="domain" description="2Fe-2S ferredoxin-type" evidence="10">
    <location>
        <begin position="284"/>
        <end position="374"/>
    </location>
</feature>
<dbReference type="GO" id="GO:0046872">
    <property type="term" value="F:metal ion binding"/>
    <property type="evidence" value="ECO:0007669"/>
    <property type="project" value="UniProtKB-KW"/>
</dbReference>
<evidence type="ECO:0000256" key="6">
    <source>
        <dbReference type="ARBA" id="ARBA00023002"/>
    </source>
</evidence>
<dbReference type="EMBL" id="JOKM01000071">
    <property type="protein sequence ID" value="KGB23070.1"/>
    <property type="molecule type" value="Genomic_DNA"/>
</dbReference>
<dbReference type="GO" id="GO:0016491">
    <property type="term" value="F:oxidoreductase activity"/>
    <property type="evidence" value="ECO:0007669"/>
    <property type="project" value="UniProtKB-KW"/>
</dbReference>
<dbReference type="GO" id="GO:0010124">
    <property type="term" value="P:phenylacetate catabolic process"/>
    <property type="evidence" value="ECO:0007669"/>
    <property type="project" value="InterPro"/>
</dbReference>
<comment type="cofactor">
    <cofactor evidence="9">
        <name>[2Fe-2S] cluster</name>
        <dbReference type="ChEBI" id="CHEBI:190135"/>
    </cofactor>
</comment>
<dbReference type="PROSITE" id="PS51085">
    <property type="entry name" value="2FE2S_FER_2"/>
    <property type="match status" value="1"/>
</dbReference>
<accession>A0A094YLY4</accession>
<dbReference type="AlphaFoldDB" id="A0A094YLY4"/>
<reference evidence="12 13" key="1">
    <citation type="submission" date="2014-06" db="EMBL/GenBank/DDBJ databases">
        <title>Functional and comparative genomic analyses of the Drosophila gut microbiota identify candidate symbiosis factors.</title>
        <authorList>
            <person name="Newell P.D."/>
            <person name="Chaston J.M."/>
            <person name="Douglas A.E."/>
        </authorList>
    </citation>
    <scope>NUCLEOTIDE SEQUENCE [LARGE SCALE GENOMIC DNA]</scope>
    <source>
        <strain evidence="12 13">DmCS_006</strain>
    </source>
</reference>
<dbReference type="PRINTS" id="PR00371">
    <property type="entry name" value="FPNCR"/>
</dbReference>
<dbReference type="InterPro" id="IPR001709">
    <property type="entry name" value="Flavoprot_Pyr_Nucl_cyt_Rdtase"/>
</dbReference>
<sequence length="374" mass="40817">MSQTDILTASSAQVARTARFHKLQIADVRRETPDAVSLAFTVPDDLAEAYSFVPGQYLTLRTTLDGEDVRRSYSICSAPSDGELRVALKRVEDGVFSTWANTSLAAGDTLDVMTPTGRFGIQPDSTAQRVYAGFAAGSGITPVLSLARGLLATEPDSSFFLFYGNRSVGDMLFREMLEDLKDQFMERFSIFHVFSKEQQDVPALNGRLDAEKIRTILLHVLPTETLDHVFVCGPSGMTDDALSVLQDAGVAEDKIHIERFISTFSGKPRLHPKVTSEQATQTGVVATLIVDGKRADVNVAEEETLLDAALRSGLDLPYACKGGMCSTCRAKVTEGKAEMTLNFSLEKWEVDAGFVLTCQAHPITEHVTVDYDAM</sequence>
<evidence type="ECO:0000259" key="10">
    <source>
        <dbReference type="PROSITE" id="PS51085"/>
    </source>
</evidence>
<dbReference type="Pfam" id="PF00970">
    <property type="entry name" value="FAD_binding_6"/>
    <property type="match status" value="1"/>
</dbReference>
<gene>
    <name evidence="12" type="ORF">AtDm6_1939</name>
</gene>
<dbReference type="Proteomes" id="UP000029448">
    <property type="component" value="Unassembled WGS sequence"/>
</dbReference>
<evidence type="ECO:0000256" key="4">
    <source>
        <dbReference type="ARBA" id="ARBA00022723"/>
    </source>
</evidence>
<name>A0A094YLY4_9PROT</name>
<dbReference type="InterPro" id="IPR001041">
    <property type="entry name" value="2Fe-2S_ferredoxin-type"/>
</dbReference>
<proteinExistence type="predicted"/>
<evidence type="ECO:0000256" key="8">
    <source>
        <dbReference type="ARBA" id="ARBA00023014"/>
    </source>
</evidence>
<dbReference type="InterPro" id="IPR012675">
    <property type="entry name" value="Beta-grasp_dom_sf"/>
</dbReference>
<dbReference type="RefSeq" id="WP_052051361.1">
    <property type="nucleotide sequence ID" value="NZ_JACAOJ010000001.1"/>
</dbReference>
<dbReference type="InterPro" id="IPR036010">
    <property type="entry name" value="2Fe-2S_ferredoxin-like_sf"/>
</dbReference>
<dbReference type="InterPro" id="IPR039261">
    <property type="entry name" value="FNR_nucleotide-bd"/>
</dbReference>
<keyword evidence="7" id="KW-0408">Iron</keyword>
<evidence type="ECO:0000256" key="7">
    <source>
        <dbReference type="ARBA" id="ARBA00023004"/>
    </source>
</evidence>
<dbReference type="GeneID" id="89478008"/>
<dbReference type="InterPro" id="IPR050415">
    <property type="entry name" value="MRET"/>
</dbReference>
<dbReference type="GO" id="GO:0051537">
    <property type="term" value="F:2 iron, 2 sulfur cluster binding"/>
    <property type="evidence" value="ECO:0007669"/>
    <property type="project" value="UniProtKB-KW"/>
</dbReference>
<keyword evidence="6" id="KW-0560">Oxidoreductase</keyword>
<evidence type="ECO:0000256" key="1">
    <source>
        <dbReference type="ARBA" id="ARBA00001974"/>
    </source>
</evidence>
<organism evidence="12 13">
    <name type="scientific">Acetobacter tropicalis</name>
    <dbReference type="NCBI Taxonomy" id="104102"/>
    <lineage>
        <taxon>Bacteria</taxon>
        <taxon>Pseudomonadati</taxon>
        <taxon>Pseudomonadota</taxon>
        <taxon>Alphaproteobacteria</taxon>
        <taxon>Acetobacterales</taxon>
        <taxon>Acetobacteraceae</taxon>
        <taxon>Acetobacter</taxon>
    </lineage>
</organism>
<evidence type="ECO:0000256" key="5">
    <source>
        <dbReference type="ARBA" id="ARBA00022827"/>
    </source>
</evidence>
<dbReference type="GO" id="GO:0050660">
    <property type="term" value="F:flavin adenine dinucleotide binding"/>
    <property type="evidence" value="ECO:0007669"/>
    <property type="project" value="TreeGrafter"/>
</dbReference>
<keyword evidence="3" id="KW-0001">2Fe-2S</keyword>
<dbReference type="PANTHER" id="PTHR47354">
    <property type="entry name" value="NADH OXIDOREDUCTASE HCR"/>
    <property type="match status" value="1"/>
</dbReference>